<gene>
    <name evidence="1" type="ORF">OG288_43595</name>
</gene>
<evidence type="ECO:0000313" key="1">
    <source>
        <dbReference type="EMBL" id="WTP54592.1"/>
    </source>
</evidence>
<dbReference type="EMBL" id="CP108133">
    <property type="protein sequence ID" value="WTP54592.1"/>
    <property type="molecule type" value="Genomic_DNA"/>
</dbReference>
<proteinExistence type="predicted"/>
<dbReference type="InterPro" id="IPR045674">
    <property type="entry name" value="DUF6196"/>
</dbReference>
<protein>
    <submittedName>
        <fullName evidence="1">DUF6196 family protein</fullName>
    </submittedName>
</protein>
<dbReference type="RefSeq" id="WP_265651982.1">
    <property type="nucleotide sequence ID" value="NZ_CP108133.1"/>
</dbReference>
<dbReference type="Gene3D" id="3.30.2130.10">
    <property type="entry name" value="VC0802-like"/>
    <property type="match status" value="1"/>
</dbReference>
<keyword evidence="2" id="KW-1185">Reference proteome</keyword>
<dbReference type="Pfam" id="PF19696">
    <property type="entry name" value="DUF6196"/>
    <property type="match status" value="1"/>
</dbReference>
<dbReference type="Proteomes" id="UP001432166">
    <property type="component" value="Chromosome"/>
</dbReference>
<accession>A0ABZ1JWI0</accession>
<reference evidence="1" key="1">
    <citation type="submission" date="2022-10" db="EMBL/GenBank/DDBJ databases">
        <title>The complete genomes of actinobacterial strains from the NBC collection.</title>
        <authorList>
            <person name="Joergensen T.S."/>
            <person name="Alvarez Arevalo M."/>
            <person name="Sterndorff E.B."/>
            <person name="Faurdal D."/>
            <person name="Vuksanovic O."/>
            <person name="Mourched A.-S."/>
            <person name="Charusanti P."/>
            <person name="Shaw S."/>
            <person name="Blin K."/>
            <person name="Weber T."/>
        </authorList>
    </citation>
    <scope>NUCLEOTIDE SEQUENCE</scope>
    <source>
        <strain evidence="1">NBC_00189</strain>
    </source>
</reference>
<sequence>MVSVSQETSTQTRTRLRAVIANSEIAVLDGAWSFVETPMNEPPRLDEHVLAVIRDDECWSALRPDDGSDKERERFGLLSFHFPPGLDNSGFVGWLATELKKRLGTGLFVVCGSNSDHGGIYDYWGCPIDLLDDVAGVIRELADHPTATPS</sequence>
<evidence type="ECO:0000313" key="2">
    <source>
        <dbReference type="Proteomes" id="UP001432166"/>
    </source>
</evidence>
<name>A0ABZ1JWI0_9ACTN</name>
<organism evidence="1 2">
    <name type="scientific">Streptomyces tauricus</name>
    <dbReference type="NCBI Taxonomy" id="68274"/>
    <lineage>
        <taxon>Bacteria</taxon>
        <taxon>Bacillati</taxon>
        <taxon>Actinomycetota</taxon>
        <taxon>Actinomycetes</taxon>
        <taxon>Kitasatosporales</taxon>
        <taxon>Streptomycetaceae</taxon>
        <taxon>Streptomyces</taxon>
        <taxon>Streptomyces aurantiacus group</taxon>
    </lineage>
</organism>